<dbReference type="Proteomes" id="UP001162992">
    <property type="component" value="Chromosome 13"/>
</dbReference>
<evidence type="ECO:0000313" key="2">
    <source>
        <dbReference type="Proteomes" id="UP001162992"/>
    </source>
</evidence>
<evidence type="ECO:0000313" key="1">
    <source>
        <dbReference type="EMBL" id="KAJ7533523.1"/>
    </source>
</evidence>
<organism evidence="1 2">
    <name type="scientific">Diphasiastrum complanatum</name>
    <name type="common">Issler's clubmoss</name>
    <name type="synonym">Lycopodium complanatum</name>
    <dbReference type="NCBI Taxonomy" id="34168"/>
    <lineage>
        <taxon>Eukaryota</taxon>
        <taxon>Viridiplantae</taxon>
        <taxon>Streptophyta</taxon>
        <taxon>Embryophyta</taxon>
        <taxon>Tracheophyta</taxon>
        <taxon>Lycopodiopsida</taxon>
        <taxon>Lycopodiales</taxon>
        <taxon>Lycopodiaceae</taxon>
        <taxon>Lycopodioideae</taxon>
        <taxon>Diphasiastrum</taxon>
    </lineage>
</organism>
<gene>
    <name evidence="1" type="ORF">O6H91_13G053700</name>
</gene>
<sequence>MRMLSHCLLSSKGRRRRSRSGSGFCSNHQYFKESEKRFSFIISVIARRREMARMSKQYQMSTYAHFVSSSPVIARLSAQSQIPVGDAVSSSYSNLAPSSAYHFDGHTVIVIVLAASSFLFFGIFAFYTKKCCAPRAIPTRQPAVDQRPGQKTEGLDRELIETLPVVEYSAASTAKNCTECAVCLTDFQERDKTRLLPNCNHAFHPECIDMWLFSHSTCPLCRIILVSESRTITIPSNSSLGSASEENLDGAAPEIEVELRAPLEANLGLNNAVERESFFALSRISQSCRQAALAMDNRERLLATSARYPSSITVDERRCKLRRTCSM</sequence>
<comment type="caution">
    <text evidence="1">The sequence shown here is derived from an EMBL/GenBank/DDBJ whole genome shotgun (WGS) entry which is preliminary data.</text>
</comment>
<keyword evidence="2" id="KW-1185">Reference proteome</keyword>
<name>A0ACC2BUS7_DIPCM</name>
<reference evidence="2" key="1">
    <citation type="journal article" date="2024" name="Proc. Natl. Acad. Sci. U.S.A.">
        <title>Extraordinary preservation of gene collinearity over three hundred million years revealed in homosporous lycophytes.</title>
        <authorList>
            <person name="Li C."/>
            <person name="Wickell D."/>
            <person name="Kuo L.Y."/>
            <person name="Chen X."/>
            <person name="Nie B."/>
            <person name="Liao X."/>
            <person name="Peng D."/>
            <person name="Ji J."/>
            <person name="Jenkins J."/>
            <person name="Williams M."/>
            <person name="Shu S."/>
            <person name="Plott C."/>
            <person name="Barry K."/>
            <person name="Rajasekar S."/>
            <person name="Grimwood J."/>
            <person name="Han X."/>
            <person name="Sun S."/>
            <person name="Hou Z."/>
            <person name="He W."/>
            <person name="Dai G."/>
            <person name="Sun C."/>
            <person name="Schmutz J."/>
            <person name="Leebens-Mack J.H."/>
            <person name="Li F.W."/>
            <person name="Wang L."/>
        </authorList>
    </citation>
    <scope>NUCLEOTIDE SEQUENCE [LARGE SCALE GENOMIC DNA]</scope>
    <source>
        <strain evidence="2">cv. PW_Plant_1</strain>
    </source>
</reference>
<accession>A0ACC2BUS7</accession>
<dbReference type="EMBL" id="CM055104">
    <property type="protein sequence ID" value="KAJ7533523.1"/>
    <property type="molecule type" value="Genomic_DNA"/>
</dbReference>
<protein>
    <submittedName>
        <fullName evidence="1">Uncharacterized protein</fullName>
    </submittedName>
</protein>
<proteinExistence type="predicted"/>